<keyword evidence="3" id="KW-0411">Iron-sulfur</keyword>
<evidence type="ECO:0000256" key="3">
    <source>
        <dbReference type="ARBA" id="ARBA00023014"/>
    </source>
</evidence>
<gene>
    <name evidence="5" type="ORF">SAMN06295960_3913</name>
</gene>
<evidence type="ECO:0000259" key="4">
    <source>
        <dbReference type="Pfam" id="PF04055"/>
    </source>
</evidence>
<evidence type="ECO:0000256" key="2">
    <source>
        <dbReference type="ARBA" id="ARBA00023004"/>
    </source>
</evidence>
<dbReference type="InterPro" id="IPR007197">
    <property type="entry name" value="rSAM"/>
</dbReference>
<sequence>MTTPVNYIEKECKTLLNRMKETLFTMRTYSIRLTANLYSGCVFDCPYCYAPYIHKFNEGATPQEFGTKIFVKENAIEALDKQIRTMKRKKDYVPEYVDLGTITDCYQPIESKYKLTRQVLERFVAHEIPVTILTKSDLVTRDIDLLKALAEQQKAAVGISITMSTSEEKPYKAFLEPKSPSTAKRLEALRQLNAAGIPTFVFVNPVVPFLSATEKNIRELFQEIADTGTSNIFFGVMKLNPLTWSLFRSRLEAFQPELVPSFHDLYFKYGTKELLRAAVPSYEYREELYGMARDIAKEIGTGFSCEGGLYHLWLNDWAECEKGFNYPTGYHFWKAVKDRNGELLDFDGLAQELTQHYPILKPAYLDSLASFWKQDLLFTELNDIERIELDGQLMYRWISA</sequence>
<dbReference type="OrthoDB" id="9785699at2"/>
<dbReference type="InterPro" id="IPR058240">
    <property type="entry name" value="rSAM_sf"/>
</dbReference>
<feature type="domain" description="Radical SAM core" evidence="4">
    <location>
        <begin position="36"/>
        <end position="207"/>
    </location>
</feature>
<dbReference type="CDD" id="cd01335">
    <property type="entry name" value="Radical_SAM"/>
    <property type="match status" value="1"/>
</dbReference>
<keyword evidence="6" id="KW-1185">Reference proteome</keyword>
<keyword evidence="1" id="KW-0479">Metal-binding</keyword>
<organism evidence="5 6">
    <name type="scientific">Paenibacillus aquistagni</name>
    <dbReference type="NCBI Taxonomy" id="1852522"/>
    <lineage>
        <taxon>Bacteria</taxon>
        <taxon>Bacillati</taxon>
        <taxon>Bacillota</taxon>
        <taxon>Bacilli</taxon>
        <taxon>Bacillales</taxon>
        <taxon>Paenibacillaceae</taxon>
        <taxon>Paenibacillus</taxon>
    </lineage>
</organism>
<dbReference type="RefSeq" id="WP_085497072.1">
    <property type="nucleotide sequence ID" value="NZ_FXAZ01000006.1"/>
</dbReference>
<dbReference type="AlphaFoldDB" id="A0A1X7LP24"/>
<dbReference type="InterPro" id="IPR040086">
    <property type="entry name" value="MJ0683-like"/>
</dbReference>
<dbReference type="EMBL" id="FXAZ01000006">
    <property type="protein sequence ID" value="SMG55430.1"/>
    <property type="molecule type" value="Genomic_DNA"/>
</dbReference>
<keyword evidence="5" id="KW-0456">Lyase</keyword>
<dbReference type="PROSITE" id="PS00449">
    <property type="entry name" value="ATPASE_A"/>
    <property type="match status" value="1"/>
</dbReference>
<evidence type="ECO:0000313" key="5">
    <source>
        <dbReference type="EMBL" id="SMG55430.1"/>
    </source>
</evidence>
<dbReference type="SFLD" id="SFLDS00029">
    <property type="entry name" value="Radical_SAM"/>
    <property type="match status" value="1"/>
</dbReference>
<evidence type="ECO:0000256" key="1">
    <source>
        <dbReference type="ARBA" id="ARBA00022723"/>
    </source>
</evidence>
<dbReference type="Gene3D" id="3.80.30.30">
    <property type="match status" value="1"/>
</dbReference>
<evidence type="ECO:0000313" key="6">
    <source>
        <dbReference type="Proteomes" id="UP000193834"/>
    </source>
</evidence>
<dbReference type="PANTHER" id="PTHR43432">
    <property type="entry name" value="SLR0285 PROTEIN"/>
    <property type="match status" value="1"/>
</dbReference>
<proteinExistence type="predicted"/>
<dbReference type="GO" id="GO:0016829">
    <property type="term" value="F:lyase activity"/>
    <property type="evidence" value="ECO:0007669"/>
    <property type="project" value="UniProtKB-KW"/>
</dbReference>
<name>A0A1X7LP24_9BACL</name>
<dbReference type="PANTHER" id="PTHR43432:SF3">
    <property type="entry name" value="SLR0285 PROTEIN"/>
    <property type="match status" value="1"/>
</dbReference>
<dbReference type="STRING" id="1852522.SAMN06295960_3913"/>
<dbReference type="GO" id="GO:0051536">
    <property type="term" value="F:iron-sulfur cluster binding"/>
    <property type="evidence" value="ECO:0007669"/>
    <property type="project" value="UniProtKB-KW"/>
</dbReference>
<dbReference type="Pfam" id="PF04055">
    <property type="entry name" value="Radical_SAM"/>
    <property type="match status" value="1"/>
</dbReference>
<reference evidence="5 6" key="1">
    <citation type="submission" date="2017-04" db="EMBL/GenBank/DDBJ databases">
        <authorList>
            <person name="Afonso C.L."/>
            <person name="Miller P.J."/>
            <person name="Scott M.A."/>
            <person name="Spackman E."/>
            <person name="Goraichik I."/>
            <person name="Dimitrov K.M."/>
            <person name="Suarez D.L."/>
            <person name="Swayne D.E."/>
        </authorList>
    </citation>
    <scope>NUCLEOTIDE SEQUENCE [LARGE SCALE GENOMIC DNA]</scope>
    <source>
        <strain evidence="5 6">11</strain>
    </source>
</reference>
<keyword evidence="2" id="KW-0408">Iron</keyword>
<dbReference type="Proteomes" id="UP000193834">
    <property type="component" value="Unassembled WGS sequence"/>
</dbReference>
<dbReference type="InterPro" id="IPR023011">
    <property type="entry name" value="ATP_synth_F0_asu_AS"/>
</dbReference>
<accession>A0A1X7LP24</accession>
<dbReference type="SFLD" id="SFLDG01084">
    <property type="entry name" value="Uncharacterised_Radical_SAM_Su"/>
    <property type="match status" value="1"/>
</dbReference>
<dbReference type="SUPFAM" id="SSF102114">
    <property type="entry name" value="Radical SAM enzymes"/>
    <property type="match status" value="1"/>
</dbReference>
<dbReference type="GO" id="GO:0046872">
    <property type="term" value="F:metal ion binding"/>
    <property type="evidence" value="ECO:0007669"/>
    <property type="project" value="UniProtKB-KW"/>
</dbReference>
<protein>
    <submittedName>
        <fullName evidence="5">DNA repair photolyase</fullName>
    </submittedName>
</protein>